<keyword evidence="2" id="KW-1185">Reference proteome</keyword>
<evidence type="ECO:0000313" key="2">
    <source>
        <dbReference type="Proteomes" id="UP000287394"/>
    </source>
</evidence>
<evidence type="ECO:0000313" key="1">
    <source>
        <dbReference type="EMBL" id="BDI28340.1"/>
    </source>
</evidence>
<dbReference type="KEGG" id="ccot:CCAX7_003910"/>
<gene>
    <name evidence="1" type="ORF">CCAX7_003910</name>
</gene>
<reference evidence="1 2" key="1">
    <citation type="journal article" date="2019" name="Int. J. Syst. Evol. Microbiol.">
        <title>Capsulimonas corticalis gen. nov., sp. nov., an aerobic capsulated bacterium, of a novel bacterial order, Capsulimonadales ord. nov., of the class Armatimonadia of the phylum Armatimonadetes.</title>
        <authorList>
            <person name="Li J."/>
            <person name="Kudo C."/>
            <person name="Tonouchi A."/>
        </authorList>
    </citation>
    <scope>NUCLEOTIDE SEQUENCE [LARGE SCALE GENOMIC DNA]</scope>
    <source>
        <strain evidence="1 2">AX-7</strain>
    </source>
</reference>
<sequence length="90" mass="10032">MSSVYQHAPPSAGRYQPNVTHGASNEYHAPPAEFGYVQDHPRVQEYAKRTEQDLTPRQINKGFVAHQKAISKAAAQRAKNFTPSGARRTQ</sequence>
<dbReference type="EMBL" id="AP025739">
    <property type="protein sequence ID" value="BDI28340.1"/>
    <property type="molecule type" value="Genomic_DNA"/>
</dbReference>
<protein>
    <submittedName>
        <fullName evidence="1">Uncharacterized protein</fullName>
    </submittedName>
</protein>
<accession>A0A402D336</accession>
<dbReference type="AlphaFoldDB" id="A0A402D336"/>
<proteinExistence type="predicted"/>
<dbReference type="RefSeq" id="WP_119323910.1">
    <property type="nucleotide sequence ID" value="NZ_AP025739.1"/>
</dbReference>
<dbReference type="Proteomes" id="UP000287394">
    <property type="component" value="Chromosome"/>
</dbReference>
<name>A0A402D336_9BACT</name>
<organism evidence="1 2">
    <name type="scientific">Capsulimonas corticalis</name>
    <dbReference type="NCBI Taxonomy" id="2219043"/>
    <lineage>
        <taxon>Bacteria</taxon>
        <taxon>Bacillati</taxon>
        <taxon>Armatimonadota</taxon>
        <taxon>Armatimonadia</taxon>
        <taxon>Capsulimonadales</taxon>
        <taxon>Capsulimonadaceae</taxon>
        <taxon>Capsulimonas</taxon>
    </lineage>
</organism>